<sequence length="368" mass="43958">MVKIAYLMHIDWNWAKQRPHFIAEKLSEVYELDLIYIKQVANSSRYKKQKVSKNLNVLKLMKLPYSGRNKWLKIVQDRLNQKILDIDFSSYDLIWVTSPIILDFIDADNINNCKVIYDCMDDYLEFFEHQKDIYKHKQLEEELVNKSAIIITSSSTLKDRLQSRYENIINTKEVYVINNALSQKWLSKRDDYLNIHTTYNKNRNYVIGYIGTISDWFDFDLLKYILSKNEKIEFKLIGPSTVKKITHPRIIYVGAVSHDSLASYIKDVDAFIMPFIVNRLIEAVDPVKMYEYILFNKPVFCIRYPEVKKFEEYVYLYEDKDEILEEINKVMKGPHETKESFEYLKENTWNERINEIKKVIILALKLEE</sequence>
<dbReference type="OrthoDB" id="9816564at2"/>
<dbReference type="SUPFAM" id="SSF53756">
    <property type="entry name" value="UDP-Glycosyltransferase/glycogen phosphorylase"/>
    <property type="match status" value="1"/>
</dbReference>
<keyword evidence="2" id="KW-1185">Reference proteome</keyword>
<reference evidence="1" key="1">
    <citation type="submission" date="2014-08" db="EMBL/GenBank/DDBJ databases">
        <title>Comparative genomics of the Paenibacillus odorifer group.</title>
        <authorList>
            <person name="den Bakker H.C."/>
            <person name="Tsai Y.-C.Y.-C."/>
            <person name="Martin N."/>
            <person name="Korlach J."/>
            <person name="Wiedmann M."/>
        </authorList>
    </citation>
    <scope>NUCLEOTIDE SEQUENCE [LARGE SCALE GENOMIC DNA]</scope>
    <source>
        <strain evidence="1">DSM 13188</strain>
    </source>
</reference>
<protein>
    <recommendedName>
        <fullName evidence="3">Glycosyltransferase</fullName>
    </recommendedName>
</protein>
<evidence type="ECO:0000313" key="1">
    <source>
        <dbReference type="EMBL" id="AIQ61208.1"/>
    </source>
</evidence>
<dbReference type="KEGG" id="pbd:PBOR_33150"/>
<dbReference type="AlphaFoldDB" id="A0A089LPS1"/>
<dbReference type="Proteomes" id="UP000029518">
    <property type="component" value="Chromosome"/>
</dbReference>
<dbReference type="RefSeq" id="WP_042217970.1">
    <property type="nucleotide sequence ID" value="NZ_CP009285.1"/>
</dbReference>
<dbReference type="Gene3D" id="3.40.50.2000">
    <property type="entry name" value="Glycogen Phosphorylase B"/>
    <property type="match status" value="1"/>
</dbReference>
<gene>
    <name evidence="1" type="ORF">PBOR_33150</name>
</gene>
<evidence type="ECO:0000313" key="2">
    <source>
        <dbReference type="Proteomes" id="UP000029518"/>
    </source>
</evidence>
<accession>A0A089LPS1</accession>
<organism evidence="1 2">
    <name type="scientific">Paenibacillus borealis</name>
    <dbReference type="NCBI Taxonomy" id="160799"/>
    <lineage>
        <taxon>Bacteria</taxon>
        <taxon>Bacillati</taxon>
        <taxon>Bacillota</taxon>
        <taxon>Bacilli</taxon>
        <taxon>Bacillales</taxon>
        <taxon>Paenibacillaceae</taxon>
        <taxon>Paenibacillus</taxon>
    </lineage>
</organism>
<dbReference type="HOGENOM" id="CLU_041132_3_1_9"/>
<name>A0A089LPS1_PAEBO</name>
<dbReference type="EMBL" id="CP009285">
    <property type="protein sequence ID" value="AIQ61208.1"/>
    <property type="molecule type" value="Genomic_DNA"/>
</dbReference>
<evidence type="ECO:0008006" key="3">
    <source>
        <dbReference type="Google" id="ProtNLM"/>
    </source>
</evidence>
<proteinExistence type="predicted"/>